<proteinExistence type="predicted"/>
<comment type="caution">
    <text evidence="2">The sequence shown here is derived from an EMBL/GenBank/DDBJ whole genome shotgun (WGS) entry which is preliminary data.</text>
</comment>
<dbReference type="PANTHER" id="PTHR34075:SF5">
    <property type="entry name" value="BLR3430 PROTEIN"/>
    <property type="match status" value="1"/>
</dbReference>
<keyword evidence="3" id="KW-1185">Reference proteome</keyword>
<evidence type="ECO:0000313" key="2">
    <source>
        <dbReference type="EMBL" id="VTZ51166.1"/>
    </source>
</evidence>
<accession>A0A8B6M8G2</accession>
<dbReference type="PANTHER" id="PTHR34075">
    <property type="entry name" value="BLR3430 PROTEIN"/>
    <property type="match status" value="1"/>
</dbReference>
<dbReference type="SUPFAM" id="SSF50249">
    <property type="entry name" value="Nucleic acid-binding proteins"/>
    <property type="match status" value="1"/>
</dbReference>
<organism evidence="2 3">
    <name type="scientific">Methylocella tundrae</name>
    <dbReference type="NCBI Taxonomy" id="227605"/>
    <lineage>
        <taxon>Bacteria</taxon>
        <taxon>Pseudomonadati</taxon>
        <taxon>Pseudomonadota</taxon>
        <taxon>Alphaproteobacteria</taxon>
        <taxon>Hyphomicrobiales</taxon>
        <taxon>Beijerinckiaceae</taxon>
        <taxon>Methylocella</taxon>
    </lineage>
</organism>
<evidence type="ECO:0000259" key="1">
    <source>
        <dbReference type="Pfam" id="PF01796"/>
    </source>
</evidence>
<name>A0A8B6M8G2_METTU</name>
<dbReference type="AlphaFoldDB" id="A0A8B6M8G2"/>
<dbReference type="Proteomes" id="UP000485880">
    <property type="component" value="Unassembled WGS sequence"/>
</dbReference>
<dbReference type="EMBL" id="CABFMQ020000089">
    <property type="protein sequence ID" value="VTZ51166.1"/>
    <property type="molecule type" value="Genomic_DNA"/>
</dbReference>
<reference evidence="2 3" key="1">
    <citation type="submission" date="2019-05" db="EMBL/GenBank/DDBJ databases">
        <authorList>
            <person name="Farhan Ul Haque M."/>
        </authorList>
    </citation>
    <scope>NUCLEOTIDE SEQUENCE [LARGE SCALE GENOMIC DNA]</scope>
    <source>
        <strain evidence="2">2</strain>
    </source>
</reference>
<evidence type="ECO:0000313" key="3">
    <source>
        <dbReference type="Proteomes" id="UP000485880"/>
    </source>
</evidence>
<feature type="domain" description="ChsH2 C-terminal OB-fold" evidence="1">
    <location>
        <begin position="48"/>
        <end position="107"/>
    </location>
</feature>
<dbReference type="InterPro" id="IPR002878">
    <property type="entry name" value="ChsH2_C"/>
</dbReference>
<dbReference type="RefSeq" id="WP_174513059.1">
    <property type="nucleotide sequence ID" value="NZ_CABFMQ020000089.1"/>
</dbReference>
<gene>
    <name evidence="2" type="ORF">MPC4_310041</name>
</gene>
<protein>
    <recommendedName>
        <fullName evidence="1">ChsH2 C-terminal OB-fold domain-containing protein</fullName>
    </recommendedName>
</protein>
<dbReference type="Pfam" id="PF01796">
    <property type="entry name" value="OB_ChsH2_C"/>
    <property type="match status" value="1"/>
</dbReference>
<dbReference type="InterPro" id="IPR012340">
    <property type="entry name" value="NA-bd_OB-fold"/>
</dbReference>
<dbReference type="InterPro" id="IPR052513">
    <property type="entry name" value="Thioester_dehydratase-like"/>
</dbReference>
<sequence>MKLNHPDAEYLDFLRQGKFMLPRSAESGRFMFYPRVAEPGTGCTDLEWVVASGRGVVYAATTVRPRAPEPPYNVSLIDLEEGPRMMSRVEGLAPELVRIGLQVRARVARSGDTSMVVFDPVDYVDKGL</sequence>